<feature type="compositionally biased region" description="Acidic residues" evidence="2">
    <location>
        <begin position="652"/>
        <end position="662"/>
    </location>
</feature>
<comment type="caution">
    <text evidence="4">The sequence shown here is derived from an EMBL/GenBank/DDBJ whole genome shotgun (WGS) entry which is preliminary data.</text>
</comment>
<feature type="region of interest" description="Disordered" evidence="2">
    <location>
        <begin position="363"/>
        <end position="420"/>
    </location>
</feature>
<keyword evidence="1" id="KW-0175">Coiled coil</keyword>
<dbReference type="EMBL" id="JWYV01000001">
    <property type="protein sequence ID" value="KKD01450.1"/>
    <property type="molecule type" value="Genomic_DNA"/>
</dbReference>
<feature type="region of interest" description="Disordered" evidence="2">
    <location>
        <begin position="674"/>
        <end position="698"/>
    </location>
</feature>
<feature type="region of interest" description="Disordered" evidence="2">
    <location>
        <begin position="1235"/>
        <end position="1400"/>
    </location>
</feature>
<feature type="compositionally biased region" description="Low complexity" evidence="2">
    <location>
        <begin position="817"/>
        <end position="835"/>
    </location>
</feature>
<feature type="compositionally biased region" description="Low complexity" evidence="2">
    <location>
        <begin position="779"/>
        <end position="790"/>
    </location>
</feature>
<dbReference type="PATRIC" id="fig|265726.11.peg.231"/>
<keyword evidence="5" id="KW-1185">Reference proteome</keyword>
<feature type="compositionally biased region" description="Polar residues" evidence="2">
    <location>
        <begin position="958"/>
        <end position="968"/>
    </location>
</feature>
<feature type="signal peptide" evidence="3">
    <location>
        <begin position="1"/>
        <end position="23"/>
    </location>
</feature>
<feature type="compositionally biased region" description="Low complexity" evidence="2">
    <location>
        <begin position="992"/>
        <end position="1013"/>
    </location>
</feature>
<feature type="compositionally biased region" description="Pro residues" evidence="2">
    <location>
        <begin position="1192"/>
        <end position="1201"/>
    </location>
</feature>
<feature type="compositionally biased region" description="Pro residues" evidence="2">
    <location>
        <begin position="39"/>
        <end position="53"/>
    </location>
</feature>
<feature type="region of interest" description="Disordered" evidence="2">
    <location>
        <begin position="639"/>
        <end position="662"/>
    </location>
</feature>
<feature type="compositionally biased region" description="Acidic residues" evidence="2">
    <location>
        <begin position="1368"/>
        <end position="1378"/>
    </location>
</feature>
<feature type="region of interest" description="Disordered" evidence="2">
    <location>
        <begin position="1049"/>
        <end position="1140"/>
    </location>
</feature>
<dbReference type="Proteomes" id="UP000033633">
    <property type="component" value="Unassembled WGS sequence"/>
</dbReference>
<reference evidence="4 5" key="1">
    <citation type="submission" date="2014-12" db="EMBL/GenBank/DDBJ databases">
        <title>Mercury Reductase activity and rhizosphere competence traits in the genome of root associated Photobacterium halotolerans MELD1.</title>
        <authorList>
            <person name="Mathew D.C."/>
            <person name="Huang C.-C."/>
        </authorList>
    </citation>
    <scope>NUCLEOTIDE SEQUENCE [LARGE SCALE GENOMIC DNA]</scope>
    <source>
        <strain evidence="4 5">MELD1</strain>
    </source>
</reference>
<dbReference type="STRING" id="265726.KY46_01070"/>
<feature type="region of interest" description="Disordered" evidence="2">
    <location>
        <begin position="713"/>
        <end position="1025"/>
    </location>
</feature>
<evidence type="ECO:0000313" key="4">
    <source>
        <dbReference type="EMBL" id="KKD01450.1"/>
    </source>
</evidence>
<feature type="compositionally biased region" description="Basic and acidic residues" evidence="2">
    <location>
        <begin position="1294"/>
        <end position="1306"/>
    </location>
</feature>
<feature type="compositionally biased region" description="Low complexity" evidence="2">
    <location>
        <begin position="176"/>
        <end position="229"/>
    </location>
</feature>
<dbReference type="InterPro" id="IPR020011">
    <property type="entry name" value="FimV_C"/>
</dbReference>
<evidence type="ECO:0000313" key="5">
    <source>
        <dbReference type="Proteomes" id="UP000033633"/>
    </source>
</evidence>
<feature type="region of interest" description="Disordered" evidence="2">
    <location>
        <begin position="32"/>
        <end position="77"/>
    </location>
</feature>
<gene>
    <name evidence="4" type="ORF">KY46_01070</name>
</gene>
<accession>A0A0F5VIV4</accession>
<proteinExistence type="predicted"/>
<feature type="compositionally biased region" description="Basic and acidic residues" evidence="2">
    <location>
        <begin position="1265"/>
        <end position="1275"/>
    </location>
</feature>
<dbReference type="InterPro" id="IPR020012">
    <property type="entry name" value="LysM_FimV"/>
</dbReference>
<evidence type="ECO:0008006" key="6">
    <source>
        <dbReference type="Google" id="ProtNLM"/>
    </source>
</evidence>
<feature type="compositionally biased region" description="Basic and acidic residues" evidence="2">
    <location>
        <begin position="840"/>
        <end position="869"/>
    </location>
</feature>
<feature type="chain" id="PRO_5002496408" description="LysM domain-containing protein" evidence="3">
    <location>
        <begin position="24"/>
        <end position="1510"/>
    </location>
</feature>
<feature type="region of interest" description="Disordered" evidence="2">
    <location>
        <begin position="560"/>
        <end position="594"/>
    </location>
</feature>
<evidence type="ECO:0000256" key="3">
    <source>
        <dbReference type="SAM" id="SignalP"/>
    </source>
</evidence>
<evidence type="ECO:0000256" key="2">
    <source>
        <dbReference type="SAM" id="MobiDB-lite"/>
    </source>
</evidence>
<dbReference type="NCBIfam" id="TIGR03504">
    <property type="entry name" value="FimV_Cterm"/>
    <property type="match status" value="1"/>
</dbReference>
<feature type="compositionally biased region" description="Low complexity" evidence="2">
    <location>
        <begin position="54"/>
        <end position="71"/>
    </location>
</feature>
<feature type="coiled-coil region" evidence="1">
    <location>
        <begin position="261"/>
        <end position="295"/>
    </location>
</feature>
<organism evidence="4 5">
    <name type="scientific">Photobacterium halotolerans</name>
    <dbReference type="NCBI Taxonomy" id="265726"/>
    <lineage>
        <taxon>Bacteria</taxon>
        <taxon>Pseudomonadati</taxon>
        <taxon>Pseudomonadota</taxon>
        <taxon>Gammaproteobacteria</taxon>
        <taxon>Vibrionales</taxon>
        <taxon>Vibrionaceae</taxon>
        <taxon>Photobacterium</taxon>
    </lineage>
</organism>
<sequence>MKRAILPVVIAAAALQLPVAVQANTVRIMGPTDQVDEPAQPPAPAVSPAPSPRPAVTQPRVTTPRPATAPVNRSVGIYGPTGENETLWSIASRYKPNDSVSIYQVLGAIFRANPNAFTDNNIHGLIPGSRLRMPTMAQIQAENTDQIRNRVESDLQRREQTRARTANTPAGNASRPASPQTATAGSASASPAAPAPKPAATAPQVSASRPATAAAAPERSAASAVSSPAPAVGVTAAAASRADDVLPSALQEQLDSSDEALTQLRESNQLLRVRLSEMQHEIGALKEQLAGDEELRGEIQSFIAQQKAQQSPLDAPLTEQPPVHWLDKLVANPWALAGAALIPGSLIAGLLAFFAGRRRKEDEAASPAAEVSKDAPKPVASDLDDDEPHLGLNSEDSSLDDLFDDKTPQDDPIFSDNLFDDNDAELDELDLTDGLDDAFGNELPKSDISVKSNDQAIGLQDMERALDQIDQTPAPSPEKEDSLSGLWDKPFSAQDNEETDFDLAVGLLDDEDVSPAKPVEDKRNDDLFDAFADSELTGHKADSIELGMLDQDILNELMQDFEREDDEQHAPVSPAVNNIQADSTRDDSAEEDWGLDDLNADFNLDASSTELLDELIDERESDADSDFELDENSTALLDELLDEENPNTQIDPELDIEENADEDKDVFDELLTLDDEEPQDAESSWLTASQEENTLSTDDIDDLIFAEKKTVDEHLSELDDTETLAELSEAYPERMADGDDPVLSGTEPPVSDAGLDDAGFHETDTDTDTDAPDAERMAETASETAASAAADEADEPATVLDSAPEVPVISDKRVAETSTPQDDLDSLLSDAQTDDVVAAEADRPDFAPELRAEDEIAETEKGQAQKADSEETEVADTVPERIDSDPTDVADESVLHSEASVADSQDHEPEPEAETSSPQSAEFAAPDVAAEPDQALSDTALAENPESETAPWHHNSDEASQLIEQNRYQKAVQADQSRDDAPLTTPLAAAGSAVADEPAPSPEPDAAAEQPEATLDPAWEEAVAGRQEPVFNLDEFPEFDEEAALLDPEAVAWEDDAHEKDWSDDDTQAALNKVSEQLQLAAQAVERNGGLTESQPKQDASALSETASLQETDSHTADLQEPDLQEPGVQENGGQAVPMHGKPQYEYAVIDPATLPEFDEDDALNASFEEQMELEQYEQELKYGEEAQFQPEPEPASPLQPQPQSNEAWRDELIDSAGLDMAALLAEPELDLPAMQAVEDLQSDETLPSIRTQDETDTELTADAEWPRMPDDSHQSENIQTDNIQSENLQTDNIRTDSEPSDDAHEIALAADGNVAEPQYQAEPQAELDNAEEFEHEQWLLHDSVPLSELEEQELSPEESAIWGADIPEPELESEDWGEQPSLSEQADDVMDGPESAQADSQLIASARDNEPYISIDELMKELEGESDPELDSAPLKLDVGLDEFPDVLAGIGEIDVDGAGEYASKLDLAKAYLEMNDTDGAFFLLEDVAENGDGDVSREAANLLLKMDR</sequence>
<name>A0A0F5VIV4_9GAMM</name>
<feature type="compositionally biased region" description="Polar residues" evidence="2">
    <location>
        <begin position="681"/>
        <end position="697"/>
    </location>
</feature>
<feature type="region of interest" description="Disordered" evidence="2">
    <location>
        <begin position="154"/>
        <end position="229"/>
    </location>
</feature>
<dbReference type="NCBIfam" id="TIGR03505">
    <property type="entry name" value="FimV_core"/>
    <property type="match status" value="1"/>
</dbReference>
<feature type="region of interest" description="Disordered" evidence="2">
    <location>
        <begin position="466"/>
        <end position="495"/>
    </location>
</feature>
<feature type="compositionally biased region" description="Polar residues" evidence="2">
    <location>
        <begin position="1276"/>
        <end position="1293"/>
    </location>
</feature>
<keyword evidence="3" id="KW-0732">Signal</keyword>
<dbReference type="Gene3D" id="1.20.58.2200">
    <property type="match status" value="1"/>
</dbReference>
<evidence type="ECO:0000256" key="1">
    <source>
        <dbReference type="SAM" id="Coils"/>
    </source>
</evidence>
<feature type="compositionally biased region" description="Polar residues" evidence="2">
    <location>
        <begin position="1091"/>
        <end position="1111"/>
    </location>
</feature>
<protein>
    <recommendedName>
        <fullName evidence="6">LysM domain-containing protein</fullName>
    </recommendedName>
</protein>
<dbReference type="InterPro" id="IPR038440">
    <property type="entry name" value="FimV_C_sf"/>
</dbReference>
<feature type="region of interest" description="Disordered" evidence="2">
    <location>
        <begin position="1161"/>
        <end position="1208"/>
    </location>
</feature>